<organism evidence="1 2">
    <name type="scientific">Entamoeba nuttalli</name>
    <dbReference type="NCBI Taxonomy" id="412467"/>
    <lineage>
        <taxon>Eukaryota</taxon>
        <taxon>Amoebozoa</taxon>
        <taxon>Evosea</taxon>
        <taxon>Archamoebae</taxon>
        <taxon>Mastigamoebida</taxon>
        <taxon>Entamoebidae</taxon>
        <taxon>Entamoeba</taxon>
    </lineage>
</organism>
<reference evidence="1 2" key="1">
    <citation type="journal article" date="2019" name="PLoS Negl. Trop. Dis.">
        <title>Whole genome sequencing of Entamoeba nuttalli reveals mammalian host-related molecular signatures and a novel octapeptide-repeat surface protein.</title>
        <authorList>
            <person name="Tanaka M."/>
            <person name="Makiuchi T."/>
            <person name="Komiyama T."/>
            <person name="Shiina T."/>
            <person name="Osaki K."/>
            <person name="Tachibana H."/>
        </authorList>
    </citation>
    <scope>NUCLEOTIDE SEQUENCE [LARGE SCALE GENOMIC DNA]</scope>
    <source>
        <strain evidence="1 2">P19-061405</strain>
    </source>
</reference>
<dbReference type="EMBL" id="BAAFRS010000082">
    <property type="protein sequence ID" value="GAB1221516.1"/>
    <property type="molecule type" value="Genomic_DNA"/>
</dbReference>
<proteinExistence type="predicted"/>
<evidence type="ECO:0000313" key="2">
    <source>
        <dbReference type="Proteomes" id="UP001628156"/>
    </source>
</evidence>
<accession>A0ABQ0DF78</accession>
<comment type="caution">
    <text evidence="1">The sequence shown here is derived from an EMBL/GenBank/DDBJ whole genome shotgun (WGS) entry which is preliminary data.</text>
</comment>
<sequence>MAPLEKVYLANVLIFVDSLETVYKLMMVNSKCCDAVEILRINPLFSIKPPIGPKDFIYFEKEFQKELNLFPNIETLQLPRKLLKSHFPIPQGVKRIILVQPISSDREIEAIETIKDKVVELTIRSITNPIDLSEFKQLRCVRLFLQKQGKVSDFFKNKQKRVDFVHITMLSTIDFDFLQNSNKYNFGKTVVHLFNKEYLVKVVQIPKVFDRVTVCFNYWYSGIDSRIVVLHIGDSRIGVLINNKVDQFFINQYYPSKINIIDGDLTNTNQFVMDFSQCRSVVSLHSTAECYFIPPTGLLSLKSQQIFPQLIHLKRLHLYSFSSDIILPTTITKLVLNKTNGKVKNFGLCKVKRFGGKYCEVDGIYECTTLTYLRLQGTTFTQPLTRLTHLHEMSIKCIGITPSLDNFYPSSLQTLKCTVKHIPKFCGVSSLTIRSFISSVTSLDLSLYSNLHYLNLKQLPFNSITLPLNLQILELFSVVFKGRLDLSQYSSILSLSVYNTNSLKFELILPPSLQKLFIFSSKFTIPNLNDIPLKECSLNYSPLFDSTPINKSARIVIIN</sequence>
<gene>
    <name evidence="1" type="ORF">ENUP19_0082G0045</name>
</gene>
<dbReference type="Proteomes" id="UP001628156">
    <property type="component" value="Unassembled WGS sequence"/>
</dbReference>
<keyword evidence="2" id="KW-1185">Reference proteome</keyword>
<evidence type="ECO:0000313" key="1">
    <source>
        <dbReference type="EMBL" id="GAB1221516.1"/>
    </source>
</evidence>
<name>A0ABQ0DF78_9EUKA</name>
<protein>
    <recommendedName>
        <fullName evidence="3">Leucine-rich repeat containing protein</fullName>
    </recommendedName>
</protein>
<evidence type="ECO:0008006" key="3">
    <source>
        <dbReference type="Google" id="ProtNLM"/>
    </source>
</evidence>